<accession>A0AAN6Z501</accession>
<evidence type="ECO:0000313" key="3">
    <source>
        <dbReference type="Proteomes" id="UP001302602"/>
    </source>
</evidence>
<evidence type="ECO:0000313" key="2">
    <source>
        <dbReference type="EMBL" id="KAK4124419.1"/>
    </source>
</evidence>
<dbReference type="GeneID" id="87823919"/>
<organism evidence="2 3">
    <name type="scientific">Parathielavia appendiculata</name>
    <dbReference type="NCBI Taxonomy" id="2587402"/>
    <lineage>
        <taxon>Eukaryota</taxon>
        <taxon>Fungi</taxon>
        <taxon>Dikarya</taxon>
        <taxon>Ascomycota</taxon>
        <taxon>Pezizomycotina</taxon>
        <taxon>Sordariomycetes</taxon>
        <taxon>Sordariomycetidae</taxon>
        <taxon>Sordariales</taxon>
        <taxon>Chaetomiaceae</taxon>
        <taxon>Parathielavia</taxon>
    </lineage>
</organism>
<evidence type="ECO:0000256" key="1">
    <source>
        <dbReference type="SAM" id="MobiDB-lite"/>
    </source>
</evidence>
<feature type="region of interest" description="Disordered" evidence="1">
    <location>
        <begin position="153"/>
        <end position="172"/>
    </location>
</feature>
<keyword evidence="3" id="KW-1185">Reference proteome</keyword>
<proteinExistence type="predicted"/>
<feature type="compositionally biased region" description="Basic residues" evidence="1">
    <location>
        <begin position="154"/>
        <end position="163"/>
    </location>
</feature>
<dbReference type="EMBL" id="MU853227">
    <property type="protein sequence ID" value="KAK4124419.1"/>
    <property type="molecule type" value="Genomic_DNA"/>
</dbReference>
<protein>
    <submittedName>
        <fullName evidence="2">Uncharacterized protein</fullName>
    </submittedName>
</protein>
<sequence>MVADLWQHFREAKVQQRLLDAADRLYANPTKESADDMRKMCICLAALNKPHRGHSRNLYPAGTENSPVCVPSCPLLGGAYAFSLVRREFDVDPDQFGIVDSRYQPAWKTVGDEKVDQECYDLWLKTHATMAMVRKMASLELAEQTAYLAELGRRRSRRKRPRARTTMDKSVRRAKMRTRIRKPLRLRPARTVAMRTTI</sequence>
<name>A0AAN6Z501_9PEZI</name>
<gene>
    <name evidence="2" type="ORF">N657DRAFT_390978</name>
</gene>
<comment type="caution">
    <text evidence="2">The sequence shown here is derived from an EMBL/GenBank/DDBJ whole genome shotgun (WGS) entry which is preliminary data.</text>
</comment>
<dbReference type="Proteomes" id="UP001302602">
    <property type="component" value="Unassembled WGS sequence"/>
</dbReference>
<dbReference type="AlphaFoldDB" id="A0AAN6Z501"/>
<reference evidence="2" key="1">
    <citation type="journal article" date="2023" name="Mol. Phylogenet. Evol.">
        <title>Genome-scale phylogeny and comparative genomics of the fungal order Sordariales.</title>
        <authorList>
            <person name="Hensen N."/>
            <person name="Bonometti L."/>
            <person name="Westerberg I."/>
            <person name="Brannstrom I.O."/>
            <person name="Guillou S."/>
            <person name="Cros-Aarteil S."/>
            <person name="Calhoun S."/>
            <person name="Haridas S."/>
            <person name="Kuo A."/>
            <person name="Mondo S."/>
            <person name="Pangilinan J."/>
            <person name="Riley R."/>
            <person name="LaButti K."/>
            <person name="Andreopoulos B."/>
            <person name="Lipzen A."/>
            <person name="Chen C."/>
            <person name="Yan M."/>
            <person name="Daum C."/>
            <person name="Ng V."/>
            <person name="Clum A."/>
            <person name="Steindorff A."/>
            <person name="Ohm R.A."/>
            <person name="Martin F."/>
            <person name="Silar P."/>
            <person name="Natvig D.O."/>
            <person name="Lalanne C."/>
            <person name="Gautier V."/>
            <person name="Ament-Velasquez S.L."/>
            <person name="Kruys A."/>
            <person name="Hutchinson M.I."/>
            <person name="Powell A.J."/>
            <person name="Barry K."/>
            <person name="Miller A.N."/>
            <person name="Grigoriev I.V."/>
            <person name="Debuchy R."/>
            <person name="Gladieux P."/>
            <person name="Hiltunen Thoren M."/>
            <person name="Johannesson H."/>
        </authorList>
    </citation>
    <scope>NUCLEOTIDE SEQUENCE</scope>
    <source>
        <strain evidence="2">CBS 731.68</strain>
    </source>
</reference>
<dbReference type="RefSeq" id="XP_062648190.1">
    <property type="nucleotide sequence ID" value="XM_062787149.1"/>
</dbReference>
<reference evidence="2" key="2">
    <citation type="submission" date="2023-05" db="EMBL/GenBank/DDBJ databases">
        <authorList>
            <consortium name="Lawrence Berkeley National Laboratory"/>
            <person name="Steindorff A."/>
            <person name="Hensen N."/>
            <person name="Bonometti L."/>
            <person name="Westerberg I."/>
            <person name="Brannstrom I.O."/>
            <person name="Guillou S."/>
            <person name="Cros-Aarteil S."/>
            <person name="Calhoun S."/>
            <person name="Haridas S."/>
            <person name="Kuo A."/>
            <person name="Mondo S."/>
            <person name="Pangilinan J."/>
            <person name="Riley R."/>
            <person name="Labutti K."/>
            <person name="Andreopoulos B."/>
            <person name="Lipzen A."/>
            <person name="Chen C."/>
            <person name="Yanf M."/>
            <person name="Daum C."/>
            <person name="Ng V."/>
            <person name="Clum A."/>
            <person name="Ohm R."/>
            <person name="Martin F."/>
            <person name="Silar P."/>
            <person name="Natvig D."/>
            <person name="Lalanne C."/>
            <person name="Gautier V."/>
            <person name="Ament-Velasquez S.L."/>
            <person name="Kruys A."/>
            <person name="Hutchinson M.I."/>
            <person name="Powell A.J."/>
            <person name="Barry K."/>
            <person name="Miller A.N."/>
            <person name="Grigoriev I.V."/>
            <person name="Debuchy R."/>
            <person name="Gladieux P."/>
            <person name="Thoren M.H."/>
            <person name="Johannesson H."/>
        </authorList>
    </citation>
    <scope>NUCLEOTIDE SEQUENCE</scope>
    <source>
        <strain evidence="2">CBS 731.68</strain>
    </source>
</reference>